<dbReference type="InterPro" id="IPR020422">
    <property type="entry name" value="TYR_PHOSPHATASE_DUAL_dom"/>
</dbReference>
<dbReference type="SMART" id="SM00195">
    <property type="entry name" value="DSPc"/>
    <property type="match status" value="1"/>
</dbReference>
<feature type="domain" description="Tyrosine-protein phosphatase" evidence="4">
    <location>
        <begin position="591"/>
        <end position="751"/>
    </location>
</feature>
<evidence type="ECO:0000256" key="3">
    <source>
        <dbReference type="SAM" id="MobiDB-lite"/>
    </source>
</evidence>
<dbReference type="InterPro" id="IPR047949">
    <property type="entry name" value="PPS1_DSP"/>
</dbReference>
<dbReference type="InterPro" id="IPR016130">
    <property type="entry name" value="Tyr_Pase_AS"/>
</dbReference>
<protein>
    <submittedName>
        <fullName evidence="6">Dual specificity protein phosphatase PPS1</fullName>
    </submittedName>
</protein>
<keyword evidence="7" id="KW-1185">Reference proteome</keyword>
<evidence type="ECO:0000313" key="7">
    <source>
        <dbReference type="Proteomes" id="UP001623330"/>
    </source>
</evidence>
<dbReference type="InterPro" id="IPR053239">
    <property type="entry name" value="Dual_spec_PTase"/>
</dbReference>
<feature type="domain" description="Tyrosine specific protein phosphatases" evidence="5">
    <location>
        <begin position="673"/>
        <end position="738"/>
    </location>
</feature>
<accession>A0ABR4P121</accession>
<dbReference type="PANTHER" id="PTHR47550:SF1">
    <property type="entry name" value="DUAL SPECIFICITY PROTEIN PHOSPHATASE PPS1"/>
    <property type="match status" value="1"/>
</dbReference>
<dbReference type="Pfam" id="PF00782">
    <property type="entry name" value="DSPc"/>
    <property type="match status" value="1"/>
</dbReference>
<dbReference type="PROSITE" id="PS50054">
    <property type="entry name" value="TYR_PHOSPHATASE_DUAL"/>
    <property type="match status" value="1"/>
</dbReference>
<keyword evidence="2" id="KW-0904">Protein phosphatase</keyword>
<dbReference type="SUPFAM" id="SSF52799">
    <property type="entry name" value="(Phosphotyrosine protein) phosphatases II"/>
    <property type="match status" value="1"/>
</dbReference>
<sequence>MSISAGEAYGLLDWHLEKNRLPGCGEMFPWAHEFYVTSRSPSYPGSVCLLRSKVTRNRVIDNIAMLRGSMDLRDVFIAWPNVTDMSAGDESLESELLALGIGLTAPMVSLCKGNGVLPFLKTDATAYSKFHLKRMRNRVMNRLHSASLPSNSSGAGAGAGAAGGSRHNEANINPLRRFDLQCAKMVEIAEHVLVYCLHFENGKNHLQCNTCLMYTQIIKIALYHHTDNIHLEDGIVSDRNYDQKIQYIAFENFNELPKPLLVVPLHHIGEVVRSENETRQHQLVSSYDLLKFNSWDSDLKYHENFELSTFTSASSIAGAIWVGNSLDNVNYRKQFALKQMNGVRSLSHPPADIPSIHRTTVTIENVDYEINSSSNINRLYRLPDVNNQWILFLKCNEASALPSFEKLESTLVSILDFQTSGRPFALTESHILEFPSSGTIALGQLNITSVEILLNTCYLMYQVYKTTNYNTLLYCTDGYTETSILLISYLIFLWDLPIEDVLFKVHKEYGRPFFLFHVDLQILGHLQSLLREFSPARGTNACKYEESIKRYRVTQEKKELLRLTITSEMFSSIFLFKLPSSSNFTNLKGPLPSQILDHLYLGSLEHAERPELLRSLGITHILSVGEKLSWVFKDGKVTTCETKAKVVEKDGFKVCWIQNLEDNGMDPIMAQLNNSLEFIDSCYKKKGKILVHCMVGVSRSATVCIAECMKRLNVDVMRAYLYVRVRRLNIIIQPHLMFMYELEKWAESTNNTLLSQGKNRTDWHLLCREISRVNSRYD</sequence>
<proteinExistence type="predicted"/>
<dbReference type="InterPro" id="IPR000387">
    <property type="entry name" value="Tyr_Pase_dom"/>
</dbReference>
<dbReference type="PANTHER" id="PTHR47550">
    <property type="entry name" value="DUAL SPECIFICITY PROTEIN PHOSPHATASE PPS1"/>
    <property type="match status" value="1"/>
</dbReference>
<dbReference type="InterPro" id="IPR029021">
    <property type="entry name" value="Prot-tyrosine_phosphatase-like"/>
</dbReference>
<evidence type="ECO:0000256" key="2">
    <source>
        <dbReference type="ARBA" id="ARBA00022912"/>
    </source>
</evidence>
<evidence type="ECO:0000256" key="1">
    <source>
        <dbReference type="ARBA" id="ARBA00022801"/>
    </source>
</evidence>
<dbReference type="CDD" id="cd14516">
    <property type="entry name" value="DSP_fungal_PPS1"/>
    <property type="match status" value="1"/>
</dbReference>
<dbReference type="Gene3D" id="3.90.190.10">
    <property type="entry name" value="Protein tyrosine phosphatase superfamily"/>
    <property type="match status" value="1"/>
</dbReference>
<dbReference type="EMBL" id="JBEVYD010000001">
    <property type="protein sequence ID" value="KAL3235276.1"/>
    <property type="molecule type" value="Genomic_DNA"/>
</dbReference>
<dbReference type="Proteomes" id="UP001623330">
    <property type="component" value="Unassembled WGS sequence"/>
</dbReference>
<feature type="region of interest" description="Disordered" evidence="3">
    <location>
        <begin position="147"/>
        <end position="166"/>
    </location>
</feature>
<name>A0ABR4P121_9SACH</name>
<dbReference type="PROSITE" id="PS50056">
    <property type="entry name" value="TYR_PHOSPHATASE_2"/>
    <property type="match status" value="1"/>
</dbReference>
<evidence type="ECO:0000313" key="6">
    <source>
        <dbReference type="EMBL" id="KAL3235276.1"/>
    </source>
</evidence>
<comment type="caution">
    <text evidence="6">The sequence shown here is derived from an EMBL/GenBank/DDBJ whole genome shotgun (WGS) entry which is preliminary data.</text>
</comment>
<keyword evidence="1" id="KW-0378">Hydrolase</keyword>
<evidence type="ECO:0000259" key="4">
    <source>
        <dbReference type="PROSITE" id="PS50054"/>
    </source>
</evidence>
<reference evidence="6 7" key="1">
    <citation type="submission" date="2024-05" db="EMBL/GenBank/DDBJ databases">
        <title>Long read based assembly of the Candida bracarensis genome reveals expanded adhesin content.</title>
        <authorList>
            <person name="Marcet-Houben M."/>
            <person name="Ksiezopolska E."/>
            <person name="Gabaldon T."/>
        </authorList>
    </citation>
    <scope>NUCLEOTIDE SEQUENCE [LARGE SCALE GENOMIC DNA]</scope>
    <source>
        <strain evidence="6 7">CBM6</strain>
    </source>
</reference>
<dbReference type="PROSITE" id="PS00383">
    <property type="entry name" value="TYR_PHOSPHATASE_1"/>
    <property type="match status" value="1"/>
</dbReference>
<dbReference type="InterPro" id="IPR000340">
    <property type="entry name" value="Dual-sp_phosphatase_cat-dom"/>
</dbReference>
<evidence type="ECO:0000259" key="5">
    <source>
        <dbReference type="PROSITE" id="PS50056"/>
    </source>
</evidence>
<gene>
    <name evidence="6" type="ORF">RNJ44_00035</name>
</gene>
<organism evidence="6 7">
    <name type="scientific">Nakaseomyces bracarensis</name>
    <dbReference type="NCBI Taxonomy" id="273131"/>
    <lineage>
        <taxon>Eukaryota</taxon>
        <taxon>Fungi</taxon>
        <taxon>Dikarya</taxon>
        <taxon>Ascomycota</taxon>
        <taxon>Saccharomycotina</taxon>
        <taxon>Saccharomycetes</taxon>
        <taxon>Saccharomycetales</taxon>
        <taxon>Saccharomycetaceae</taxon>
        <taxon>Nakaseomyces</taxon>
    </lineage>
</organism>